<dbReference type="STRING" id="1612149.SAMN05216324_105210"/>
<comment type="subcellular location">
    <subcellularLocation>
        <location evidence="15">Cell inner membrane</location>
        <topology evidence="15">Multi-pass membrane protein</topology>
    </subcellularLocation>
    <subcellularLocation>
        <location evidence="1">Cell membrane</location>
        <topology evidence="1">Multi-pass membrane protein</topology>
    </subcellularLocation>
</comment>
<dbReference type="InterPro" id="IPR011640">
    <property type="entry name" value="Fe2_transport_prot_B_C"/>
</dbReference>
<feature type="transmembrane region" description="Helical" evidence="15">
    <location>
        <begin position="411"/>
        <end position="437"/>
    </location>
</feature>
<evidence type="ECO:0000259" key="16">
    <source>
        <dbReference type="PROSITE" id="PS51711"/>
    </source>
</evidence>
<keyword evidence="3" id="KW-1003">Cell membrane</keyword>
<feature type="transmembrane region" description="Helical" evidence="15">
    <location>
        <begin position="618"/>
        <end position="644"/>
    </location>
</feature>
<name>A0A1K2IMN8_9FLAO</name>
<evidence type="ECO:0000256" key="2">
    <source>
        <dbReference type="ARBA" id="ARBA00022448"/>
    </source>
</evidence>
<dbReference type="Pfam" id="PF02421">
    <property type="entry name" value="FeoB_N"/>
    <property type="match status" value="1"/>
</dbReference>
<dbReference type="InterPro" id="IPR050860">
    <property type="entry name" value="FeoB_GTPase"/>
</dbReference>
<evidence type="ECO:0000256" key="9">
    <source>
        <dbReference type="ARBA" id="ARBA00023065"/>
    </source>
</evidence>
<proteinExistence type="inferred from homology"/>
<comment type="function">
    <text evidence="15">Probable transporter of a GTP-driven Fe(2+) uptake system.</text>
</comment>
<evidence type="ECO:0000256" key="1">
    <source>
        <dbReference type="ARBA" id="ARBA00004651"/>
    </source>
</evidence>
<keyword evidence="9" id="KW-0406">Ion transport</keyword>
<feature type="binding site" evidence="14">
    <location>
        <position position="25"/>
    </location>
    <ligand>
        <name>Mg(2+)</name>
        <dbReference type="ChEBI" id="CHEBI:18420"/>
        <label>2</label>
    </ligand>
</feature>
<keyword evidence="5 15" id="KW-0812">Transmembrane</keyword>
<dbReference type="AlphaFoldDB" id="A0A1K2IMN8"/>
<dbReference type="SUPFAM" id="SSF52540">
    <property type="entry name" value="P-loop containing nucleoside triphosphate hydrolases"/>
    <property type="match status" value="1"/>
</dbReference>
<protein>
    <recommendedName>
        <fullName evidence="12 15">Ferrous iron transport protein B</fullName>
    </recommendedName>
</protein>
<organism evidence="17 18">
    <name type="scientific">Chryseobacterium limigenitum</name>
    <dbReference type="NCBI Taxonomy" id="1612149"/>
    <lineage>
        <taxon>Bacteria</taxon>
        <taxon>Pseudomonadati</taxon>
        <taxon>Bacteroidota</taxon>
        <taxon>Flavobacteriia</taxon>
        <taxon>Flavobacteriales</taxon>
        <taxon>Weeksellaceae</taxon>
        <taxon>Chryseobacterium group</taxon>
        <taxon>Chryseobacterium</taxon>
    </lineage>
</organism>
<evidence type="ECO:0000256" key="15">
    <source>
        <dbReference type="RuleBase" id="RU362098"/>
    </source>
</evidence>
<evidence type="ECO:0000256" key="14">
    <source>
        <dbReference type="PIRSR" id="PIRSR603373-2"/>
    </source>
</evidence>
<dbReference type="NCBIfam" id="TIGR00437">
    <property type="entry name" value="feoB"/>
    <property type="match status" value="1"/>
</dbReference>
<keyword evidence="14" id="KW-0479">Metal-binding</keyword>
<keyword evidence="14" id="KW-0460">Magnesium</keyword>
<feature type="binding site" evidence="13">
    <location>
        <begin position="121"/>
        <end position="124"/>
    </location>
    <ligand>
        <name>GTP</name>
        <dbReference type="ChEBI" id="CHEBI:37565"/>
        <label>1</label>
    </ligand>
</feature>
<feature type="transmembrane region" description="Helical" evidence="15">
    <location>
        <begin position="277"/>
        <end position="298"/>
    </location>
</feature>
<dbReference type="PANTHER" id="PTHR43185:SF1">
    <property type="entry name" value="FE(2+) TRANSPORTER FEOB"/>
    <property type="match status" value="1"/>
</dbReference>
<dbReference type="InterPro" id="IPR011642">
    <property type="entry name" value="Gate_dom"/>
</dbReference>
<evidence type="ECO:0000256" key="6">
    <source>
        <dbReference type="ARBA" id="ARBA00022741"/>
    </source>
</evidence>
<evidence type="ECO:0000256" key="10">
    <source>
        <dbReference type="ARBA" id="ARBA00023134"/>
    </source>
</evidence>
<dbReference type="Gene3D" id="3.40.50.300">
    <property type="entry name" value="P-loop containing nucleotide triphosphate hydrolases"/>
    <property type="match status" value="1"/>
</dbReference>
<dbReference type="Pfam" id="PF07670">
    <property type="entry name" value="Gate"/>
    <property type="match status" value="2"/>
</dbReference>
<dbReference type="CDD" id="cd01879">
    <property type="entry name" value="FeoB"/>
    <property type="match status" value="1"/>
</dbReference>
<evidence type="ECO:0000256" key="11">
    <source>
        <dbReference type="ARBA" id="ARBA00023136"/>
    </source>
</evidence>
<dbReference type="EMBL" id="FPKW01000005">
    <property type="protein sequence ID" value="SFZ93733.1"/>
    <property type="molecule type" value="Genomic_DNA"/>
</dbReference>
<evidence type="ECO:0000256" key="4">
    <source>
        <dbReference type="ARBA" id="ARBA00022496"/>
    </source>
</evidence>
<evidence type="ECO:0000256" key="5">
    <source>
        <dbReference type="ARBA" id="ARBA00022692"/>
    </source>
</evidence>
<feature type="binding site" evidence="13">
    <location>
        <begin position="13"/>
        <end position="20"/>
    </location>
    <ligand>
        <name>GTP</name>
        <dbReference type="ChEBI" id="CHEBI:37565"/>
        <label>1</label>
    </ligand>
</feature>
<dbReference type="InterPro" id="IPR003373">
    <property type="entry name" value="Fe2_transport_prot-B"/>
</dbReference>
<evidence type="ECO:0000256" key="7">
    <source>
        <dbReference type="ARBA" id="ARBA00022989"/>
    </source>
</evidence>
<dbReference type="NCBIfam" id="TIGR00231">
    <property type="entry name" value="small_GTP"/>
    <property type="match status" value="1"/>
</dbReference>
<accession>A0A1K2IMN8</accession>
<dbReference type="Pfam" id="PF07664">
    <property type="entry name" value="FeoB_C"/>
    <property type="match status" value="1"/>
</dbReference>
<feature type="transmembrane region" description="Helical" evidence="15">
    <location>
        <begin position="333"/>
        <end position="357"/>
    </location>
</feature>
<dbReference type="OrthoDB" id="9809127at2"/>
<evidence type="ECO:0000313" key="18">
    <source>
        <dbReference type="Proteomes" id="UP000182034"/>
    </source>
</evidence>
<keyword evidence="11 15" id="KW-0472">Membrane</keyword>
<dbReference type="PANTHER" id="PTHR43185">
    <property type="entry name" value="FERROUS IRON TRANSPORT PROTEIN B"/>
    <property type="match status" value="1"/>
</dbReference>
<evidence type="ECO:0000256" key="3">
    <source>
        <dbReference type="ARBA" id="ARBA00022475"/>
    </source>
</evidence>
<feature type="transmembrane region" description="Helical" evidence="15">
    <location>
        <begin position="377"/>
        <end position="399"/>
    </location>
</feature>
<feature type="transmembrane region" description="Helical" evidence="15">
    <location>
        <begin position="505"/>
        <end position="526"/>
    </location>
</feature>
<feature type="transmembrane region" description="Helical" evidence="15">
    <location>
        <begin position="656"/>
        <end position="676"/>
    </location>
</feature>
<evidence type="ECO:0000256" key="13">
    <source>
        <dbReference type="PIRSR" id="PIRSR603373-1"/>
    </source>
</evidence>
<keyword evidence="18" id="KW-1185">Reference proteome</keyword>
<dbReference type="InterPro" id="IPR005225">
    <property type="entry name" value="Small_GTP-bd"/>
</dbReference>
<evidence type="ECO:0000256" key="8">
    <source>
        <dbReference type="ARBA" id="ARBA00023004"/>
    </source>
</evidence>
<keyword evidence="2 15" id="KW-0813">Transport</keyword>
<dbReference type="Proteomes" id="UP000182034">
    <property type="component" value="Unassembled WGS sequence"/>
</dbReference>
<feature type="binding site" evidence="14">
    <location>
        <position position="24"/>
    </location>
    <ligand>
        <name>Mg(2+)</name>
        <dbReference type="ChEBI" id="CHEBI:18420"/>
        <label>2</label>
    </ligand>
</feature>
<dbReference type="InterPro" id="IPR027417">
    <property type="entry name" value="P-loop_NTPase"/>
</dbReference>
<dbReference type="PROSITE" id="PS51711">
    <property type="entry name" value="G_FEOB"/>
    <property type="match status" value="1"/>
</dbReference>
<feature type="domain" description="FeoB-type G" evidence="16">
    <location>
        <begin position="6"/>
        <end position="170"/>
    </location>
</feature>
<evidence type="ECO:0000313" key="17">
    <source>
        <dbReference type="EMBL" id="SFZ93733.1"/>
    </source>
</evidence>
<dbReference type="GO" id="GO:0046872">
    <property type="term" value="F:metal ion binding"/>
    <property type="evidence" value="ECO:0007669"/>
    <property type="project" value="UniProtKB-KW"/>
</dbReference>
<reference evidence="18" key="1">
    <citation type="submission" date="2016-10" db="EMBL/GenBank/DDBJ databases">
        <authorList>
            <person name="Varghese N."/>
            <person name="Submissions S."/>
        </authorList>
    </citation>
    <scope>NUCLEOTIDE SEQUENCE [LARGE SCALE GENOMIC DNA]</scope>
    <source>
        <strain evidence="18">SUR2</strain>
    </source>
</reference>
<sequence>MQDTQKKQVLLVGNPNVGKSTVFNTLCNKKQKTGNYAGVTVASHSGNYVHKNEEVEVIDLPGSYSIYPSSEDEAIFSKFLIDEQENYAGVIYILEALSLKRGLLLFQQIQDLGVPMILVVNQIDQAERRGITIDIQKFSDALGIKIIQTNAKEQIGIEEIKEAVLNNDFFKTDKVSFEVPNEHTNFIRKLVSHKSFDSEYKAWISVSSGVDLSKIESMKDALNDSDVKSLVPKRLQVKETIRRYQNIDKVLANVITKKPQFKELLTEKLDKVLVHKFWGYVVFLLILLIIFQSVFFLAEYPMSWIDDFFAWLSAFTGEHLPEGPLNSLISNGIIPGLGGIMVFAPQIGILLYFLYLLEDSGYMARVIFLMDRFLRPFGLNGKSIVPLVSGTACAIPAVISTRNIENVKERLLTILVTPFMTCSARLPVYSIIIGLIISDGTFFGIQYKALVLLGMYLLGFMVALLSAAILKGFIKDKGKTYLVMDLPTYKKPLFAYDLKMMLGKVWEFITGAGKIIFIVSIIIWFLSYFGPKQSPNEVVATNVKLDHSYLAKMGKAIEPAIAPLGYDWKMGVGIITSFVAREVFVGTMSTLYSLDDDAPEGKVIDKMRHDVKPNGEKVFNFATGVSVLLFYAFAMQCVSTLAVVYRETKSWKWTGFQVVMMTGLAYFVSMIAYQILK</sequence>
<evidence type="ECO:0000256" key="12">
    <source>
        <dbReference type="NCBIfam" id="TIGR00437"/>
    </source>
</evidence>
<comment type="similarity">
    <text evidence="15">Belongs to the TRAFAC class TrmE-Era-EngA-EngB-Septin-like GTPase superfamily. FeoB GTPase (TC 9.A.8) family.</text>
</comment>
<keyword evidence="4 15" id="KW-0410">Iron transport</keyword>
<keyword evidence="10 13" id="KW-0342">GTP-binding</keyword>
<gene>
    <name evidence="17" type="ORF">SAMN05216324_105210</name>
</gene>
<feature type="binding site" evidence="13">
    <location>
        <begin position="59"/>
        <end position="62"/>
    </location>
    <ligand>
        <name>GTP</name>
        <dbReference type="ChEBI" id="CHEBI:37565"/>
        <label>1</label>
    </ligand>
</feature>
<dbReference type="InterPro" id="IPR030389">
    <property type="entry name" value="G_FEOB_dom"/>
</dbReference>
<keyword evidence="6 13" id="KW-0547">Nucleotide-binding</keyword>
<keyword evidence="8 15" id="KW-0408">Iron</keyword>
<dbReference type="RefSeq" id="WP_072409286.1">
    <property type="nucleotide sequence ID" value="NZ_FPKW01000005.1"/>
</dbReference>
<dbReference type="GO" id="GO:0005525">
    <property type="term" value="F:GTP binding"/>
    <property type="evidence" value="ECO:0007669"/>
    <property type="project" value="UniProtKB-KW"/>
</dbReference>
<dbReference type="GO" id="GO:0005886">
    <property type="term" value="C:plasma membrane"/>
    <property type="evidence" value="ECO:0007669"/>
    <property type="project" value="UniProtKB-SubCell"/>
</dbReference>
<feature type="transmembrane region" description="Helical" evidence="15">
    <location>
        <begin position="449"/>
        <end position="474"/>
    </location>
</feature>
<dbReference type="GO" id="GO:0015093">
    <property type="term" value="F:ferrous iron transmembrane transporter activity"/>
    <property type="evidence" value="ECO:0007669"/>
    <property type="project" value="UniProtKB-UniRule"/>
</dbReference>
<keyword evidence="7 15" id="KW-1133">Transmembrane helix</keyword>